<name>A0A250XTQ0_9CHLO</name>
<organism evidence="3 4">
    <name type="scientific">Chlamydomonas eustigma</name>
    <dbReference type="NCBI Taxonomy" id="1157962"/>
    <lineage>
        <taxon>Eukaryota</taxon>
        <taxon>Viridiplantae</taxon>
        <taxon>Chlorophyta</taxon>
        <taxon>core chlorophytes</taxon>
        <taxon>Chlorophyceae</taxon>
        <taxon>CS clade</taxon>
        <taxon>Chlamydomonadales</taxon>
        <taxon>Chlamydomonadaceae</taxon>
        <taxon>Chlamydomonas</taxon>
    </lineage>
</organism>
<comment type="caution">
    <text evidence="3">The sequence shown here is derived from an EMBL/GenBank/DDBJ whole genome shotgun (WGS) entry which is preliminary data.</text>
</comment>
<evidence type="ECO:0000256" key="1">
    <source>
        <dbReference type="SAM" id="Coils"/>
    </source>
</evidence>
<keyword evidence="4" id="KW-1185">Reference proteome</keyword>
<reference evidence="3 4" key="1">
    <citation type="submission" date="2017-08" db="EMBL/GenBank/DDBJ databases">
        <title>Acidophilic green algal genome provides insights into adaptation to an acidic environment.</title>
        <authorList>
            <person name="Hirooka S."/>
            <person name="Hirose Y."/>
            <person name="Kanesaki Y."/>
            <person name="Higuchi S."/>
            <person name="Fujiwara T."/>
            <person name="Onuma R."/>
            <person name="Era A."/>
            <person name="Ohbayashi R."/>
            <person name="Uzuka A."/>
            <person name="Nozaki H."/>
            <person name="Yoshikawa H."/>
            <person name="Miyagishima S.Y."/>
        </authorList>
    </citation>
    <scope>NUCLEOTIDE SEQUENCE [LARGE SCALE GENOMIC DNA]</scope>
    <source>
        <strain evidence="3 4">NIES-2499</strain>
    </source>
</reference>
<evidence type="ECO:0000313" key="3">
    <source>
        <dbReference type="EMBL" id="GAX86349.1"/>
    </source>
</evidence>
<evidence type="ECO:0000256" key="2">
    <source>
        <dbReference type="SAM" id="MobiDB-lite"/>
    </source>
</evidence>
<sequence length="659" mass="74317">MLDYGSNVFLITDVEARRIGIPILRHKIALNTANGSSTILGVTPPLLLSYGSKERELLTRHCMLVIKATPSTCFDLLIGNADCAELRAVHDTGFNTLSLYPVMRDPLIFNNMSYPSWISALLPSDNHDNANPSVGIIDGTSAFLAANHAVTLEALHVLETIQTQLRVDVNYWNAYNKHLGVAALLDALTVVVKTSDLFTHDPMCDVHPIRMTFSIHLLLKSRPLNAFNAYDSSETLQYIAGIFAYYIREGSECPLLRRACNLSNPNVELKYLSRPRDSAFMPSDVPPVVHHSIRLTSTIDGYTSATVGFREALIARIRYDRHMLSDEQPFAVIGICILFPDPCALWLHGIYPRPLRDTEVSTPYDDLDPIPAISFSQVRSFIIPSLSKELNKELQLWDSSLAYPSFMRSATLPSPTMSTSEYSNINSLQKAEKRRRFSAEADIRKLQAALLNEERNAMAAYELEVREGRMQPNPLFQVDKSSLVRWFKGTYLKNFKRQMVKDKKQERHDQRKAGDAQCDNEDDRRDKRQAPVAPNPLPHLDSDGNQLAKGGPSRGFIFWDSMNQPTELLWNAEDQAAYLQHVIKDTSVPSKVALTTFWVQWEVQHENALMQAHDPDAVANRLKKWVTHTFDPMVEGSDPCFAAVTAAFRPLQKYVKNTQ</sequence>
<dbReference type="EMBL" id="BEGY01000279">
    <property type="protein sequence ID" value="GAX86349.1"/>
    <property type="molecule type" value="Genomic_DNA"/>
</dbReference>
<feature type="region of interest" description="Disordered" evidence="2">
    <location>
        <begin position="498"/>
        <end position="546"/>
    </location>
</feature>
<proteinExistence type="predicted"/>
<dbReference type="AlphaFoldDB" id="A0A250XTQ0"/>
<protein>
    <submittedName>
        <fullName evidence="3">Uncharacterized protein</fullName>
    </submittedName>
</protein>
<feature type="compositionally biased region" description="Basic and acidic residues" evidence="2">
    <location>
        <begin position="499"/>
        <end position="514"/>
    </location>
</feature>
<accession>A0A250XTQ0</accession>
<gene>
    <name evidence="3" type="ORF">CEUSTIGMA_g13761.t1</name>
</gene>
<evidence type="ECO:0000313" key="4">
    <source>
        <dbReference type="Proteomes" id="UP000232323"/>
    </source>
</evidence>
<feature type="coiled-coil region" evidence="1">
    <location>
        <begin position="436"/>
        <end position="471"/>
    </location>
</feature>
<keyword evidence="1" id="KW-0175">Coiled coil</keyword>
<dbReference type="Proteomes" id="UP000232323">
    <property type="component" value="Unassembled WGS sequence"/>
</dbReference>